<dbReference type="InterPro" id="IPR036890">
    <property type="entry name" value="HATPase_C_sf"/>
</dbReference>
<evidence type="ECO:0000256" key="4">
    <source>
        <dbReference type="ARBA" id="ARBA00022679"/>
    </source>
</evidence>
<organism evidence="8 9">
    <name type="scientific">Sinisalibacter lacisalsi</name>
    <dbReference type="NCBI Taxonomy" id="1526570"/>
    <lineage>
        <taxon>Bacteria</taxon>
        <taxon>Pseudomonadati</taxon>
        <taxon>Pseudomonadota</taxon>
        <taxon>Alphaproteobacteria</taxon>
        <taxon>Rhodobacterales</taxon>
        <taxon>Roseobacteraceae</taxon>
        <taxon>Sinisalibacter</taxon>
    </lineage>
</organism>
<dbReference type="GO" id="GO:0016301">
    <property type="term" value="F:kinase activity"/>
    <property type="evidence" value="ECO:0007669"/>
    <property type="project" value="UniProtKB-KW"/>
</dbReference>
<evidence type="ECO:0000256" key="1">
    <source>
        <dbReference type="ARBA" id="ARBA00000085"/>
    </source>
</evidence>
<dbReference type="CDD" id="cd00082">
    <property type="entry name" value="HisKA"/>
    <property type="match status" value="1"/>
</dbReference>
<keyword evidence="6" id="KW-0902">Two-component regulatory system</keyword>
<keyword evidence="5 8" id="KW-0418">Kinase</keyword>
<dbReference type="Gene3D" id="3.30.450.20">
    <property type="entry name" value="PAS domain"/>
    <property type="match status" value="1"/>
</dbReference>
<name>A0ABQ1QKR3_9RHOB</name>
<dbReference type="Pfam" id="PF00512">
    <property type="entry name" value="HisKA"/>
    <property type="match status" value="1"/>
</dbReference>
<keyword evidence="3" id="KW-0597">Phosphoprotein</keyword>
<dbReference type="Pfam" id="PF02518">
    <property type="entry name" value="HATPase_c"/>
    <property type="match status" value="1"/>
</dbReference>
<dbReference type="SUPFAM" id="SSF55785">
    <property type="entry name" value="PYP-like sensor domain (PAS domain)"/>
    <property type="match status" value="1"/>
</dbReference>
<keyword evidence="4" id="KW-0808">Transferase</keyword>
<gene>
    <name evidence="8" type="primary">phoR</name>
    <name evidence="8" type="ORF">GCM10011358_14700</name>
</gene>
<comment type="caution">
    <text evidence="8">The sequence shown here is derived from an EMBL/GenBank/DDBJ whole genome shotgun (WGS) entry which is preliminary data.</text>
</comment>
<comment type="catalytic activity">
    <reaction evidence="1">
        <text>ATP + protein L-histidine = ADP + protein N-phospho-L-histidine.</text>
        <dbReference type="EC" id="2.7.13.3"/>
    </reaction>
</comment>
<dbReference type="Proteomes" id="UP000617355">
    <property type="component" value="Unassembled WGS sequence"/>
</dbReference>
<evidence type="ECO:0000256" key="6">
    <source>
        <dbReference type="ARBA" id="ARBA00023012"/>
    </source>
</evidence>
<protein>
    <recommendedName>
        <fullName evidence="2">histidine kinase</fullName>
        <ecNumber evidence="2">2.7.13.3</ecNumber>
    </recommendedName>
</protein>
<dbReference type="EMBL" id="BMGI01000002">
    <property type="protein sequence ID" value="GGD31703.1"/>
    <property type="molecule type" value="Genomic_DNA"/>
</dbReference>
<dbReference type="PRINTS" id="PR00344">
    <property type="entry name" value="BCTRLSENSOR"/>
</dbReference>
<dbReference type="Gene3D" id="3.30.565.10">
    <property type="entry name" value="Histidine kinase-like ATPase, C-terminal domain"/>
    <property type="match status" value="1"/>
</dbReference>
<reference evidence="9" key="1">
    <citation type="journal article" date="2019" name="Int. J. Syst. Evol. Microbiol.">
        <title>The Global Catalogue of Microorganisms (GCM) 10K type strain sequencing project: providing services to taxonomists for standard genome sequencing and annotation.</title>
        <authorList>
            <consortium name="The Broad Institute Genomics Platform"/>
            <consortium name="The Broad Institute Genome Sequencing Center for Infectious Disease"/>
            <person name="Wu L."/>
            <person name="Ma J."/>
        </authorList>
    </citation>
    <scope>NUCLEOTIDE SEQUENCE [LARGE SCALE GENOMIC DNA]</scope>
    <source>
        <strain evidence="9">CGMCC 1.12922</strain>
    </source>
</reference>
<dbReference type="InterPro" id="IPR050351">
    <property type="entry name" value="BphY/WalK/GraS-like"/>
</dbReference>
<evidence type="ECO:0000259" key="7">
    <source>
        <dbReference type="PROSITE" id="PS50109"/>
    </source>
</evidence>
<keyword evidence="9" id="KW-1185">Reference proteome</keyword>
<dbReference type="InterPro" id="IPR003594">
    <property type="entry name" value="HATPase_dom"/>
</dbReference>
<accession>A0ABQ1QKR3</accession>
<evidence type="ECO:0000256" key="3">
    <source>
        <dbReference type="ARBA" id="ARBA00022553"/>
    </source>
</evidence>
<dbReference type="SUPFAM" id="SSF55874">
    <property type="entry name" value="ATPase domain of HSP90 chaperone/DNA topoisomerase II/histidine kinase"/>
    <property type="match status" value="1"/>
</dbReference>
<dbReference type="SUPFAM" id="SSF47384">
    <property type="entry name" value="Homodimeric domain of signal transducing histidine kinase"/>
    <property type="match status" value="1"/>
</dbReference>
<dbReference type="InterPro" id="IPR003661">
    <property type="entry name" value="HisK_dim/P_dom"/>
</dbReference>
<evidence type="ECO:0000256" key="5">
    <source>
        <dbReference type="ARBA" id="ARBA00022777"/>
    </source>
</evidence>
<proteinExistence type="predicted"/>
<dbReference type="PANTHER" id="PTHR45453">
    <property type="entry name" value="PHOSPHATE REGULON SENSOR PROTEIN PHOR"/>
    <property type="match status" value="1"/>
</dbReference>
<evidence type="ECO:0000313" key="8">
    <source>
        <dbReference type="EMBL" id="GGD31703.1"/>
    </source>
</evidence>
<dbReference type="InterPro" id="IPR005467">
    <property type="entry name" value="His_kinase_dom"/>
</dbReference>
<dbReference type="SMART" id="SM00387">
    <property type="entry name" value="HATPase_c"/>
    <property type="match status" value="1"/>
</dbReference>
<evidence type="ECO:0000256" key="2">
    <source>
        <dbReference type="ARBA" id="ARBA00012438"/>
    </source>
</evidence>
<dbReference type="InterPro" id="IPR004358">
    <property type="entry name" value="Sig_transdc_His_kin-like_C"/>
</dbReference>
<dbReference type="Gene3D" id="1.10.287.130">
    <property type="match status" value="1"/>
</dbReference>
<dbReference type="RefSeq" id="WP_188526985.1">
    <property type="nucleotide sequence ID" value="NZ_BMGI01000002.1"/>
</dbReference>
<dbReference type="SMART" id="SM00388">
    <property type="entry name" value="HisKA"/>
    <property type="match status" value="1"/>
</dbReference>
<evidence type="ECO:0000313" key="9">
    <source>
        <dbReference type="Proteomes" id="UP000617355"/>
    </source>
</evidence>
<feature type="domain" description="Histidine kinase" evidence="7">
    <location>
        <begin position="123"/>
        <end position="347"/>
    </location>
</feature>
<dbReference type="PROSITE" id="PS50109">
    <property type="entry name" value="HIS_KIN"/>
    <property type="match status" value="1"/>
</dbReference>
<dbReference type="InterPro" id="IPR036097">
    <property type="entry name" value="HisK_dim/P_sf"/>
</dbReference>
<dbReference type="PANTHER" id="PTHR45453:SF1">
    <property type="entry name" value="PHOSPHATE REGULON SENSOR PROTEIN PHOR"/>
    <property type="match status" value="1"/>
</dbReference>
<sequence>MTTPSDIVPAIPIPCAHVDAEGRIMALNEGLAALFGADCLGRHYITVFRQPTLIDRIEVASRESRRTVGEFIGRAAGRDTTHKVTISPIGGAAEGQGAGLLVFFEDVTHLAEAGERRSEFVANVSHELRTPLTAIAGFIETLRGPARDDAEARDRFLEIMARETGRMNRLVDDLLSLARVEDVERMRPEADVDVAALLNRAVTGLAPQAAQRAVRLSVIGCDTVAMAPGDPDQLTQVFTNLIENSIKYGREAGQVEVRLERLEHAQLLRGPGLRIVVRDEGEGIDARHLGRLTERFYRVDSHRSRGMGGTGLGLAIVKHIVNRHRGRLRIESEPGQGSTFSVFLPTG</sequence>
<dbReference type="EC" id="2.7.13.3" evidence="2"/>
<dbReference type="InterPro" id="IPR035965">
    <property type="entry name" value="PAS-like_dom_sf"/>
</dbReference>